<accession>A0A0G3M5D8</accession>
<dbReference type="InterPro" id="IPR036179">
    <property type="entry name" value="Ig-like_dom_sf"/>
</dbReference>
<sequence>MNIIPCTINRLKLSMMKTNSILRYILIVLCFLVTDKVLSQEMVSLPMGGCGRLLDTNTSAQYANAITFFPPCLKVGAVAANASNMTDIDVNSYASLKPGIGAGVCPIYISVGTTGTDFPANKPVYIDFSSEGFNFNASFNDASFRFFNNGQEVYSTPVGGHFFFDFGDNQSRKIIKVMPTVAWDEIRLSYSDFGIGFTFNEMKVYNILSEYYIDPMTYLSQPSDRTVPVGGSATMTAVISNTDIDETPANVTYQWQILNGSVWTDLANGSNYSNVTTSTLSISNIPAGFNNNQYRVVAKSSFYTCSFQANSNVGRLFVNAVNNPGTIGTDQTVCLDINADPAAFTVTAAAQVTGNAEYQWQSSADNVTFTNIPNATSATYDAPVITQTTYYRRGVRSNLNGNSTAYQYSNVVKVTLKKSCLIKCIISNRMIYTKLNSD</sequence>
<reference evidence="1 2" key="1">
    <citation type="submission" date="2014-11" db="EMBL/GenBank/DDBJ databases">
        <authorList>
            <person name="Park G.-S."/>
            <person name="Hong S.-J."/>
            <person name="Jung B.K."/>
            <person name="Khan A.R."/>
            <person name="Kwak Y."/>
            <person name="Shin J.-H."/>
        </authorList>
    </citation>
    <scope>NUCLEOTIDE SEQUENCE [LARGE SCALE GENOMIC DNA]</scope>
    <source>
        <strain evidence="1 2">DSM 27622</strain>
    </source>
</reference>
<evidence type="ECO:0008006" key="3">
    <source>
        <dbReference type="Google" id="ProtNLM"/>
    </source>
</evidence>
<dbReference type="PATRIC" id="fig|1324352.5.peg.3249"/>
<gene>
    <name evidence="1" type="ORF">OK18_15585</name>
</gene>
<proteinExistence type="predicted"/>
<evidence type="ECO:0000313" key="1">
    <source>
        <dbReference type="EMBL" id="AKK73840.1"/>
    </source>
</evidence>
<organism evidence="1 2">
    <name type="scientific">Chryseobacterium gallinarum</name>
    <dbReference type="NCBI Taxonomy" id="1324352"/>
    <lineage>
        <taxon>Bacteria</taxon>
        <taxon>Pseudomonadati</taxon>
        <taxon>Bacteroidota</taxon>
        <taxon>Flavobacteriia</taxon>
        <taxon>Flavobacteriales</taxon>
        <taxon>Weeksellaceae</taxon>
        <taxon>Chryseobacterium group</taxon>
        <taxon>Chryseobacterium</taxon>
    </lineage>
</organism>
<dbReference type="AlphaFoldDB" id="A0A0G3M5D8"/>
<dbReference type="STRING" id="1324352.OK18_15585"/>
<dbReference type="EMBL" id="CP009928">
    <property type="protein sequence ID" value="AKK73840.1"/>
    <property type="molecule type" value="Genomic_DNA"/>
</dbReference>
<name>A0A0G3M5D8_CHRGL</name>
<dbReference type="Proteomes" id="UP000035213">
    <property type="component" value="Chromosome"/>
</dbReference>
<evidence type="ECO:0000313" key="2">
    <source>
        <dbReference type="Proteomes" id="UP000035213"/>
    </source>
</evidence>
<protein>
    <recommendedName>
        <fullName evidence="3">Ig-like domain-containing protein</fullName>
    </recommendedName>
</protein>
<dbReference type="SUPFAM" id="SSF48726">
    <property type="entry name" value="Immunoglobulin"/>
    <property type="match status" value="1"/>
</dbReference>
<dbReference type="InterPro" id="IPR013783">
    <property type="entry name" value="Ig-like_fold"/>
</dbReference>
<dbReference type="Gene3D" id="2.60.40.10">
    <property type="entry name" value="Immunoglobulins"/>
    <property type="match status" value="1"/>
</dbReference>
<dbReference type="KEGG" id="cgn:OK18_15585"/>